<dbReference type="Pfam" id="PF02413">
    <property type="entry name" value="Caudo_TAP"/>
    <property type="match status" value="1"/>
</dbReference>
<proteinExistence type="predicted"/>
<dbReference type="RefSeq" id="WP_367167824.1">
    <property type="nucleotide sequence ID" value="NZ_JBFKZN010000006.1"/>
</dbReference>
<organism evidence="1 2">
    <name type="scientific">Erwinia papayae</name>
    <dbReference type="NCBI Taxonomy" id="206499"/>
    <lineage>
        <taxon>Bacteria</taxon>
        <taxon>Pseudomonadati</taxon>
        <taxon>Pseudomonadota</taxon>
        <taxon>Gammaproteobacteria</taxon>
        <taxon>Enterobacterales</taxon>
        <taxon>Erwiniaceae</taxon>
        <taxon>Erwinia</taxon>
    </lineage>
</organism>
<keyword evidence="2" id="KW-1185">Reference proteome</keyword>
<comment type="caution">
    <text evidence="1">The sequence shown here is derived from an EMBL/GenBank/DDBJ whole genome shotgun (WGS) entry which is preliminary data.</text>
</comment>
<reference evidence="1 2" key="1">
    <citation type="submission" date="2024-07" db="EMBL/GenBank/DDBJ databases">
        <authorList>
            <person name="Dulla G.F.J."/>
            <person name="Delorm J.G."/>
        </authorList>
    </citation>
    <scope>NUCLEOTIDE SEQUENCE [LARGE SCALE GENOMIC DNA]</scope>
    <source>
        <strain evidence="1 2">JGD 233</strain>
    </source>
</reference>
<evidence type="ECO:0000313" key="2">
    <source>
        <dbReference type="Proteomes" id="UP001554567"/>
    </source>
</evidence>
<sequence length="147" mass="16328">MPKNMYSLKTLGFYPADEENQKPYVDAGTLPDDLQPISDDDYTAFFNPPDGYYGLFDKTGPHLEKNPEPDPAIENLQKAQTKYDSASEHITALQQRMDDDDYDDINTEEAVKAQKATWTSYRKALRAYIAAGDGTVILPAAPTEAGS</sequence>
<evidence type="ECO:0000313" key="1">
    <source>
        <dbReference type="EMBL" id="MEW5290278.1"/>
    </source>
</evidence>
<dbReference type="Proteomes" id="UP001554567">
    <property type="component" value="Unassembled WGS sequence"/>
</dbReference>
<accession>A0ABV3N384</accession>
<name>A0ABV3N384_9GAMM</name>
<dbReference type="EMBL" id="JBFKZN010000006">
    <property type="protein sequence ID" value="MEW5290278.1"/>
    <property type="molecule type" value="Genomic_DNA"/>
</dbReference>
<protein>
    <submittedName>
        <fullName evidence="1">Tail fiber assembly protein</fullName>
    </submittedName>
</protein>
<gene>
    <name evidence="1" type="ORF">ABW286_13975</name>
</gene>
<dbReference type="InterPro" id="IPR003458">
    <property type="entry name" value="Phage_T4_Gp38_tail_assem"/>
</dbReference>